<accession>A0ACC0UA15</accession>
<evidence type="ECO:0000313" key="1">
    <source>
        <dbReference type="EMBL" id="KAI9508390.1"/>
    </source>
</evidence>
<keyword evidence="2" id="KW-1185">Reference proteome</keyword>
<organism evidence="1 2">
    <name type="scientific">Russula earlei</name>
    <dbReference type="NCBI Taxonomy" id="71964"/>
    <lineage>
        <taxon>Eukaryota</taxon>
        <taxon>Fungi</taxon>
        <taxon>Dikarya</taxon>
        <taxon>Basidiomycota</taxon>
        <taxon>Agaricomycotina</taxon>
        <taxon>Agaricomycetes</taxon>
        <taxon>Russulales</taxon>
        <taxon>Russulaceae</taxon>
        <taxon>Russula</taxon>
    </lineage>
</organism>
<protein>
    <submittedName>
        <fullName evidence="1">Uncharacterized protein</fullName>
    </submittedName>
</protein>
<evidence type="ECO:0000313" key="2">
    <source>
        <dbReference type="Proteomes" id="UP001207468"/>
    </source>
</evidence>
<gene>
    <name evidence="1" type="ORF">F5148DRAFT_1197017</name>
</gene>
<dbReference type="Proteomes" id="UP001207468">
    <property type="component" value="Unassembled WGS sequence"/>
</dbReference>
<reference evidence="1" key="1">
    <citation type="submission" date="2021-03" db="EMBL/GenBank/DDBJ databases">
        <title>Evolutionary priming and transition to the ectomycorrhizal habit in an iconic lineage of mushroom-forming fungi: is preadaptation a requirement?</title>
        <authorList>
            <consortium name="DOE Joint Genome Institute"/>
            <person name="Looney B.P."/>
            <person name="Miyauchi S."/>
            <person name="Morin E."/>
            <person name="Drula E."/>
            <person name="Courty P.E."/>
            <person name="Chicoki N."/>
            <person name="Fauchery L."/>
            <person name="Kohler A."/>
            <person name="Kuo A."/>
            <person name="LaButti K."/>
            <person name="Pangilinan J."/>
            <person name="Lipzen A."/>
            <person name="Riley R."/>
            <person name="Andreopoulos W."/>
            <person name="He G."/>
            <person name="Johnson J."/>
            <person name="Barry K.W."/>
            <person name="Grigoriev I.V."/>
            <person name="Nagy L."/>
            <person name="Hibbett D."/>
            <person name="Henrissat B."/>
            <person name="Matheny P.B."/>
            <person name="Labbe J."/>
            <person name="Martin A.F."/>
        </authorList>
    </citation>
    <scope>NUCLEOTIDE SEQUENCE</scope>
    <source>
        <strain evidence="1">BPL698</strain>
    </source>
</reference>
<sequence>MYSPMSLTGQSPRFTPLDKLPISAVHRLHRRSSCPSLPRSVSVYSSTSSIDLKGSEDLGDVEIYMSPLFRGPGQIETAHSEVVGRMSTKLMEGFTPKAETSQFDDLSGRLSRYQFAIIDDEDVPEPSEPCEANLGERSLAPIFPLASSVPPNPKESQPLPPLPHSRTFKDSPLPDLPTAARPVIPSSTGTRPLQIKRSKKPQESSTISQNTSSARLQYERPSAKTITRSTTQVNLREAYKKASPLAERKVYVKEVRPTMAPSLRAHLEDRSPIATEVTNIHRLAFVDKPTARHRKPLSQHYFPPASSLLRMRETNSSMPTVWNDSRFQTNRVHARVGRSAVHPRSRKPKQAGTWSNR</sequence>
<proteinExistence type="predicted"/>
<name>A0ACC0UA15_9AGAM</name>
<comment type="caution">
    <text evidence="1">The sequence shown here is derived from an EMBL/GenBank/DDBJ whole genome shotgun (WGS) entry which is preliminary data.</text>
</comment>
<dbReference type="EMBL" id="JAGFNK010000093">
    <property type="protein sequence ID" value="KAI9508390.1"/>
    <property type="molecule type" value="Genomic_DNA"/>
</dbReference>